<proteinExistence type="predicted"/>
<dbReference type="Proteomes" id="UP000541185">
    <property type="component" value="Unassembled WGS sequence"/>
</dbReference>
<dbReference type="SUPFAM" id="SSF48179">
    <property type="entry name" value="6-phosphogluconate dehydrogenase C-terminal domain-like"/>
    <property type="match status" value="1"/>
</dbReference>
<dbReference type="InterPro" id="IPR001753">
    <property type="entry name" value="Enoyl-CoA_hydra/iso"/>
</dbReference>
<dbReference type="Gene3D" id="1.10.1040.50">
    <property type="match status" value="1"/>
</dbReference>
<dbReference type="RefSeq" id="WP_169421530.1">
    <property type="nucleotide sequence ID" value="NZ_JABBFX010000003.1"/>
</dbReference>
<gene>
    <name evidence="1" type="ORF">HHL11_26110</name>
</gene>
<dbReference type="PANTHER" id="PTHR43612:SF3">
    <property type="entry name" value="TRIFUNCTIONAL ENZYME SUBUNIT ALPHA, MITOCHONDRIAL"/>
    <property type="match status" value="1"/>
</dbReference>
<keyword evidence="2" id="KW-1185">Reference proteome</keyword>
<dbReference type="GO" id="GO:0006635">
    <property type="term" value="P:fatty acid beta-oxidation"/>
    <property type="evidence" value="ECO:0007669"/>
    <property type="project" value="TreeGrafter"/>
</dbReference>
<dbReference type="GO" id="GO:0004300">
    <property type="term" value="F:enoyl-CoA hydratase activity"/>
    <property type="evidence" value="ECO:0007669"/>
    <property type="project" value="TreeGrafter"/>
</dbReference>
<organism evidence="1 2">
    <name type="scientific">Ramlibacter agri</name>
    <dbReference type="NCBI Taxonomy" id="2728837"/>
    <lineage>
        <taxon>Bacteria</taxon>
        <taxon>Pseudomonadati</taxon>
        <taxon>Pseudomonadota</taxon>
        <taxon>Betaproteobacteria</taxon>
        <taxon>Burkholderiales</taxon>
        <taxon>Comamonadaceae</taxon>
        <taxon>Ramlibacter</taxon>
    </lineage>
</organism>
<dbReference type="InterPro" id="IPR008927">
    <property type="entry name" value="6-PGluconate_DH-like_C_sf"/>
</dbReference>
<dbReference type="Pfam" id="PF00378">
    <property type="entry name" value="ECH_1"/>
    <property type="match status" value="1"/>
</dbReference>
<evidence type="ECO:0008006" key="3">
    <source>
        <dbReference type="Google" id="ProtNLM"/>
    </source>
</evidence>
<reference evidence="1 2" key="1">
    <citation type="submission" date="2020-04" db="EMBL/GenBank/DDBJ databases">
        <title>Ramlibacter sp. G-1-2-2 isolated from soil.</title>
        <authorList>
            <person name="Dahal R.H."/>
        </authorList>
    </citation>
    <scope>NUCLEOTIDE SEQUENCE [LARGE SCALE GENOMIC DNA]</scope>
    <source>
        <strain evidence="1 2">G-1-2-2</strain>
    </source>
</reference>
<dbReference type="Gene3D" id="3.90.226.10">
    <property type="entry name" value="2-enoyl-CoA Hydratase, Chain A, domain 1"/>
    <property type="match status" value="1"/>
</dbReference>
<sequence length="537" mass="55800">MQVNASATLFAGESLGLHPLEGGFVELRFDRRDGAVNMFDQRTVAELDTARRRLESVTWLRGILVTSAKDVFVVGADITEFTATFAQPRPQLLDYLRRSNEVFLRFEALDVPSVAAINGFALGGGLEFALVATHRVMAEGARIGLPEVGLGLIPGFGGTVRLPRVAGLAHALEWISDGAPRGAVEALRCGVVDRISAPEELREQALRLLRAAAADAHERRAAKRLPLAVADHAVAERRAIVARDVPACLPAAAAAVELLAQSAAMDAAQAQEAEAQAFATLAKSQAAAALVRNFINQQAVKRLARQLARGVGSGGGSPACVFTSPLPGATLVEIAGGADADAGAIARAAAEAAAAGKIALRVSDAAGGLVRRVHAACLLACEALLAQGLAHAQVDAAMRRAGWETGPFEGDAVLRGADAGVAARTRPAGAERTQPTGVVRSQSTDAAAQAGIVERVLLASILEAAVLLDEGVVRSAAEIDISLQLGLGFPRHLGGPLHHADWLGLPQVCELARQAGLQVPATLQARARRGERFYAAA</sequence>
<evidence type="ECO:0000313" key="1">
    <source>
        <dbReference type="EMBL" id="NML47249.1"/>
    </source>
</evidence>
<protein>
    <recommendedName>
        <fullName evidence="3">3-hydroxyacyl-CoA dehydrogenase</fullName>
    </recommendedName>
</protein>
<name>A0A848HCN7_9BURK</name>
<dbReference type="AlphaFoldDB" id="A0A848HCN7"/>
<dbReference type="SUPFAM" id="SSF52096">
    <property type="entry name" value="ClpP/crotonase"/>
    <property type="match status" value="1"/>
</dbReference>
<dbReference type="CDD" id="cd06558">
    <property type="entry name" value="crotonase-like"/>
    <property type="match status" value="1"/>
</dbReference>
<dbReference type="InterPro" id="IPR050136">
    <property type="entry name" value="FA_oxidation_alpha_subunit"/>
</dbReference>
<dbReference type="GO" id="GO:0016509">
    <property type="term" value="F:long-chain (3S)-3-hydroxyacyl-CoA dehydrogenase (NAD+) activity"/>
    <property type="evidence" value="ECO:0007669"/>
    <property type="project" value="TreeGrafter"/>
</dbReference>
<dbReference type="PANTHER" id="PTHR43612">
    <property type="entry name" value="TRIFUNCTIONAL ENZYME SUBUNIT ALPHA"/>
    <property type="match status" value="1"/>
</dbReference>
<comment type="caution">
    <text evidence="1">The sequence shown here is derived from an EMBL/GenBank/DDBJ whole genome shotgun (WGS) entry which is preliminary data.</text>
</comment>
<dbReference type="InterPro" id="IPR029045">
    <property type="entry name" value="ClpP/crotonase-like_dom_sf"/>
</dbReference>
<evidence type="ECO:0000313" key="2">
    <source>
        <dbReference type="Proteomes" id="UP000541185"/>
    </source>
</evidence>
<dbReference type="EMBL" id="JABBFX010000003">
    <property type="protein sequence ID" value="NML47249.1"/>
    <property type="molecule type" value="Genomic_DNA"/>
</dbReference>
<accession>A0A848HCN7</accession>